<feature type="transmembrane region" description="Helical" evidence="20">
    <location>
        <begin position="142"/>
        <end position="164"/>
    </location>
</feature>
<evidence type="ECO:0000256" key="8">
    <source>
        <dbReference type="ARBA" id="ARBA00022660"/>
    </source>
</evidence>
<feature type="transmembrane region" description="Helical" evidence="20">
    <location>
        <begin position="98"/>
        <end position="122"/>
    </location>
</feature>
<dbReference type="EMBL" id="LT906462">
    <property type="protein sequence ID" value="SNV73211.1"/>
    <property type="molecule type" value="Genomic_DNA"/>
</dbReference>
<evidence type="ECO:0000256" key="13">
    <source>
        <dbReference type="ARBA" id="ARBA00022989"/>
    </source>
</evidence>
<dbReference type="GO" id="GO:0022904">
    <property type="term" value="P:respiratory electron transport chain"/>
    <property type="evidence" value="ECO:0007669"/>
    <property type="project" value="TreeGrafter"/>
</dbReference>
<feature type="coiled-coil region" evidence="21">
    <location>
        <begin position="633"/>
        <end position="660"/>
    </location>
</feature>
<comment type="pathway">
    <text evidence="3 20">Energy metabolism; oxidative phosphorylation.</text>
</comment>
<keyword evidence="17 20" id="KW-0406">Ion transport</keyword>
<keyword evidence="10 20" id="KW-0479">Metal-binding</keyword>
<keyword evidence="5 19" id="KW-0813">Transport</keyword>
<dbReference type="OrthoDB" id="9759913at2"/>
<evidence type="ECO:0000256" key="12">
    <source>
        <dbReference type="ARBA" id="ARBA00022982"/>
    </source>
</evidence>
<feature type="transmembrane region" description="Helical" evidence="20">
    <location>
        <begin position="588"/>
        <end position="605"/>
    </location>
</feature>
<dbReference type="PANTHER" id="PTHR10422">
    <property type="entry name" value="CYTOCHROME C OXIDASE SUBUNIT 1"/>
    <property type="match status" value="1"/>
</dbReference>
<keyword evidence="18 20" id="KW-0472">Membrane</keyword>
<dbReference type="SUPFAM" id="SSF81442">
    <property type="entry name" value="Cytochrome c oxidase subunit I-like"/>
    <property type="match status" value="1"/>
</dbReference>
<proteinExistence type="inferred from homology"/>
<feature type="transmembrane region" description="Helical" evidence="20">
    <location>
        <begin position="270"/>
        <end position="290"/>
    </location>
</feature>
<feature type="transmembrane region" description="Helical" evidence="20">
    <location>
        <begin position="611"/>
        <end position="627"/>
    </location>
</feature>
<comment type="function">
    <text evidence="20">Catalyzes quinol oxidation with the concomitant reduction of oxygen to water.</text>
</comment>
<comment type="similarity">
    <text evidence="4 19">Belongs to the heme-copper respiratory oxidase family.</text>
</comment>
<dbReference type="KEGG" id="sste:SAMEA4384403_1780"/>
<dbReference type="GO" id="GO:0005886">
    <property type="term" value="C:plasma membrane"/>
    <property type="evidence" value="ECO:0007669"/>
    <property type="project" value="UniProtKB-SubCell"/>
</dbReference>
<comment type="catalytic activity">
    <reaction evidence="1 20">
        <text>2 a quinol + O2 = 2 a quinone + 2 H2O</text>
        <dbReference type="Rhea" id="RHEA:55376"/>
        <dbReference type="ChEBI" id="CHEBI:15377"/>
        <dbReference type="ChEBI" id="CHEBI:15379"/>
        <dbReference type="ChEBI" id="CHEBI:24646"/>
        <dbReference type="ChEBI" id="CHEBI:132124"/>
    </reaction>
</comment>
<evidence type="ECO:0000256" key="15">
    <source>
        <dbReference type="ARBA" id="ARBA00023004"/>
    </source>
</evidence>
<evidence type="ECO:0000256" key="17">
    <source>
        <dbReference type="ARBA" id="ARBA00023065"/>
    </source>
</evidence>
<evidence type="ECO:0000256" key="20">
    <source>
        <dbReference type="RuleBase" id="RU367144"/>
    </source>
</evidence>
<keyword evidence="6 20" id="KW-1003">Cell membrane</keyword>
<feature type="domain" description="Cytochrome oxidase subunit I profile" evidence="22">
    <location>
        <begin position="36"/>
        <end position="556"/>
    </location>
</feature>
<evidence type="ECO:0000256" key="19">
    <source>
        <dbReference type="RuleBase" id="RU000370"/>
    </source>
</evidence>
<dbReference type="InterPro" id="IPR036927">
    <property type="entry name" value="Cyt_c_oxase-like_su1_sf"/>
</dbReference>
<feature type="transmembrane region" description="Helical" evidence="20">
    <location>
        <begin position="58"/>
        <end position="78"/>
    </location>
</feature>
<dbReference type="GO" id="GO:0015990">
    <property type="term" value="P:electron transport coupled proton transport"/>
    <property type="evidence" value="ECO:0007669"/>
    <property type="project" value="TreeGrafter"/>
</dbReference>
<dbReference type="EC" id="1.10.3.-" evidence="20"/>
<keyword evidence="7 19" id="KW-0349">Heme</keyword>
<keyword evidence="16 20" id="KW-0186">Copper</keyword>
<dbReference type="PROSITE" id="PS00077">
    <property type="entry name" value="COX1_CUB"/>
    <property type="match status" value="1"/>
</dbReference>
<dbReference type="PANTHER" id="PTHR10422:SF35">
    <property type="entry name" value="CYTOCHROME BO(3) UBIQUINOL OXIDASE SUBUNIT 1"/>
    <property type="match status" value="1"/>
</dbReference>
<keyword evidence="24" id="KW-1185">Reference proteome</keyword>
<feature type="transmembrane region" description="Helical" evidence="20">
    <location>
        <begin position="14"/>
        <end position="37"/>
    </location>
</feature>
<comment type="subcellular location">
    <subcellularLocation>
        <location evidence="2 20">Cell membrane</location>
        <topology evidence="2 20">Multi-pass membrane protein</topology>
    </subcellularLocation>
</comment>
<name>A0A239ZPC8_9STAP</name>
<accession>A0A239ZPC8</accession>
<feature type="transmembrane region" description="Helical" evidence="20">
    <location>
        <begin position="413"/>
        <end position="435"/>
    </location>
</feature>
<dbReference type="GO" id="GO:0006119">
    <property type="term" value="P:oxidative phosphorylation"/>
    <property type="evidence" value="ECO:0007669"/>
    <property type="project" value="UniProtKB-UniPathway"/>
</dbReference>
<dbReference type="Proteomes" id="UP000242084">
    <property type="component" value="Chromosome 1"/>
</dbReference>
<sequence>MNFPWKEFIVQSDWMITMAQVLLVLTGICVVGGLTYYKKWTWLYTEWLTSVDHKKIGIMYIISAILMFFRGGVDAMLIRLQLMTPDNTLLKSQHYNEIFTTHGVIMILFMAMPFLIGLINVVVPLQLGARDVAFPMLNNLSFWLFAAGMGLFNISFVLGGAPAAGWTNYAPLATDFSPGTGVNYYLIAVQIAGIGTLMTGINFFVTILKLRTKSMKFMQIPMFSMTTLITSLLIILAFPILTVALALMTFDRLMGTHFFELADGGMPMLWANFFWVWGHPEVYILVLPAFGIYSEIIPTFARKRLFGHQSMVWAICGIAFLSFLVWVHHFFTMGNGALVNSFFSISTMLIAVPTGVKIFNWLFTLYKGRISFESPMLFALAFIPNFTLGGVTGVMLAMAAADYQYHNTYFLVAHFHYVIIAGVVFACFAGLIFWYPKMFGYKLNEKINQWLFWTFTLGFNICFLPQFLLGLDGMPRRLYKYVPEDGWFSLNFISTIGAFLMGIGFLALVWNVVYSYGKAKRETTGDNWDGLGRTLEWATSSAIPPHYNFAITPEWYDTETYVEMKEQGKHYTDNKNYKDIHMPNNTHIGFWMAVCFLSGGFFLVFETYVPAIIFGVGILACMIWRSFQQDYGYHIHAEELAENEEKLRKLREEDLEVKEDNKDE</sequence>
<feature type="transmembrane region" description="Helical" evidence="20">
    <location>
        <begin position="447"/>
        <end position="468"/>
    </location>
</feature>
<keyword evidence="12 19" id="KW-0249">Electron transport</keyword>
<evidence type="ECO:0000313" key="24">
    <source>
        <dbReference type="Proteomes" id="UP000242084"/>
    </source>
</evidence>
<evidence type="ECO:0000256" key="3">
    <source>
        <dbReference type="ARBA" id="ARBA00004673"/>
    </source>
</evidence>
<keyword evidence="9 19" id="KW-0812">Transmembrane</keyword>
<evidence type="ECO:0000313" key="23">
    <source>
        <dbReference type="EMBL" id="SNV73211.1"/>
    </source>
</evidence>
<dbReference type="InterPro" id="IPR023615">
    <property type="entry name" value="Cyt_c_Oxase_su1_BS"/>
</dbReference>
<dbReference type="Gene3D" id="1.20.210.10">
    <property type="entry name" value="Cytochrome c oxidase-like, subunit I domain"/>
    <property type="match status" value="1"/>
</dbReference>
<evidence type="ECO:0000256" key="10">
    <source>
        <dbReference type="ARBA" id="ARBA00022723"/>
    </source>
</evidence>
<dbReference type="GO" id="GO:0098803">
    <property type="term" value="C:respiratory chain complex"/>
    <property type="evidence" value="ECO:0007669"/>
    <property type="project" value="UniProtKB-UniRule"/>
</dbReference>
<dbReference type="UniPathway" id="UPA00705"/>
<comment type="cofactor">
    <cofactor evidence="20">
        <name>ferriheme a</name>
        <dbReference type="ChEBI" id="CHEBI:60532"/>
    </cofactor>
    <text evidence="20">Heme A3.</text>
</comment>
<organism evidence="23 24">
    <name type="scientific">Mammaliicoccus stepanovicii</name>
    <dbReference type="NCBI Taxonomy" id="643214"/>
    <lineage>
        <taxon>Bacteria</taxon>
        <taxon>Bacillati</taxon>
        <taxon>Bacillota</taxon>
        <taxon>Bacilli</taxon>
        <taxon>Bacillales</taxon>
        <taxon>Staphylococcaceae</taxon>
        <taxon>Mammaliicoccus</taxon>
    </lineage>
</organism>
<keyword evidence="15 20" id="KW-0408">Iron</keyword>
<feature type="transmembrane region" description="Helical" evidence="20">
    <location>
        <begin position="228"/>
        <end position="250"/>
    </location>
</feature>
<feature type="transmembrane region" description="Helical" evidence="20">
    <location>
        <begin position="377"/>
        <end position="401"/>
    </location>
</feature>
<protein>
    <recommendedName>
        <fullName evidence="20">Quinol oxidase subunit 1</fullName>
        <ecNumber evidence="20">1.10.3.-</ecNumber>
    </recommendedName>
</protein>
<reference evidence="23 24" key="1">
    <citation type="submission" date="2017-06" db="EMBL/GenBank/DDBJ databases">
        <authorList>
            <consortium name="Pathogen Informatics"/>
        </authorList>
    </citation>
    <scope>NUCLEOTIDE SEQUENCE [LARGE SCALE GENOMIC DNA]</scope>
    <source>
        <strain evidence="23 24">NCTC13839</strain>
    </source>
</reference>
<dbReference type="AlphaFoldDB" id="A0A239ZPC8"/>
<dbReference type="RefSeq" id="WP_095088742.1">
    <property type="nucleotide sequence ID" value="NZ_BMDM01000004.1"/>
</dbReference>
<evidence type="ECO:0000256" key="4">
    <source>
        <dbReference type="ARBA" id="ARBA00009578"/>
    </source>
</evidence>
<evidence type="ECO:0000256" key="18">
    <source>
        <dbReference type="ARBA" id="ARBA00023136"/>
    </source>
</evidence>
<evidence type="ECO:0000256" key="1">
    <source>
        <dbReference type="ARBA" id="ARBA00000725"/>
    </source>
</evidence>
<dbReference type="PRINTS" id="PR01165">
    <property type="entry name" value="CYCOXIDASEI"/>
</dbReference>
<comment type="cofactor">
    <cofactor evidence="20">
        <name>Cu cation</name>
        <dbReference type="ChEBI" id="CHEBI:23378"/>
    </cofactor>
    <text evidence="20">Binds a copper B center.</text>
</comment>
<evidence type="ECO:0000256" key="7">
    <source>
        <dbReference type="ARBA" id="ARBA00022617"/>
    </source>
</evidence>
<keyword evidence="11 20" id="KW-0375">Hydrogen ion transport</keyword>
<keyword evidence="14 20" id="KW-0560">Oxidoreductase</keyword>
<keyword evidence="8 19" id="KW-0679">Respiratory chain</keyword>
<evidence type="ECO:0000256" key="16">
    <source>
        <dbReference type="ARBA" id="ARBA00023008"/>
    </source>
</evidence>
<evidence type="ECO:0000256" key="14">
    <source>
        <dbReference type="ARBA" id="ARBA00023002"/>
    </source>
</evidence>
<dbReference type="InterPro" id="IPR000883">
    <property type="entry name" value="Cyt_C_Oxase_1"/>
</dbReference>
<evidence type="ECO:0000256" key="11">
    <source>
        <dbReference type="ARBA" id="ARBA00022781"/>
    </source>
</evidence>
<dbReference type="GO" id="GO:0016682">
    <property type="term" value="F:oxidoreductase activity, acting on diphenols and related substances as donors, oxygen as acceptor"/>
    <property type="evidence" value="ECO:0007669"/>
    <property type="project" value="UniProtKB-UniRule"/>
</dbReference>
<feature type="transmembrane region" description="Helical" evidence="20">
    <location>
        <begin position="311"/>
        <end position="331"/>
    </location>
</feature>
<evidence type="ECO:0000256" key="5">
    <source>
        <dbReference type="ARBA" id="ARBA00022448"/>
    </source>
</evidence>
<gene>
    <name evidence="23" type="primary">qoxB_3</name>
    <name evidence="23" type="ORF">SAMEA4384403_01780</name>
</gene>
<evidence type="ECO:0000256" key="9">
    <source>
        <dbReference type="ARBA" id="ARBA00022692"/>
    </source>
</evidence>
<dbReference type="InterPro" id="IPR014233">
    <property type="entry name" value="QoxB"/>
</dbReference>
<dbReference type="GO" id="GO:0004129">
    <property type="term" value="F:cytochrome-c oxidase activity"/>
    <property type="evidence" value="ECO:0007669"/>
    <property type="project" value="UniProtKB-UniRule"/>
</dbReference>
<dbReference type="InterPro" id="IPR023616">
    <property type="entry name" value="Cyt_c_oxase-like_su1_dom"/>
</dbReference>
<feature type="transmembrane region" description="Helical" evidence="20">
    <location>
        <begin position="343"/>
        <end position="365"/>
    </location>
</feature>
<keyword evidence="13 20" id="KW-1133">Transmembrane helix</keyword>
<evidence type="ECO:0000256" key="2">
    <source>
        <dbReference type="ARBA" id="ARBA00004651"/>
    </source>
</evidence>
<dbReference type="Pfam" id="PF00115">
    <property type="entry name" value="COX1"/>
    <property type="match status" value="1"/>
</dbReference>
<evidence type="ECO:0000259" key="22">
    <source>
        <dbReference type="PROSITE" id="PS50855"/>
    </source>
</evidence>
<dbReference type="CDD" id="cd01662">
    <property type="entry name" value="Ubiquinol_Oxidase_I"/>
    <property type="match status" value="1"/>
</dbReference>
<dbReference type="NCBIfam" id="TIGR02882">
    <property type="entry name" value="QoxB"/>
    <property type="match status" value="1"/>
</dbReference>
<evidence type="ECO:0000256" key="6">
    <source>
        <dbReference type="ARBA" id="ARBA00022475"/>
    </source>
</evidence>
<feature type="transmembrane region" description="Helical" evidence="20">
    <location>
        <begin position="184"/>
        <end position="208"/>
    </location>
</feature>
<dbReference type="PROSITE" id="PS50855">
    <property type="entry name" value="COX1"/>
    <property type="match status" value="1"/>
</dbReference>
<feature type="transmembrane region" description="Helical" evidence="20">
    <location>
        <begin position="488"/>
        <end position="513"/>
    </location>
</feature>
<dbReference type="GO" id="GO:0005507">
    <property type="term" value="F:copper ion binding"/>
    <property type="evidence" value="ECO:0007669"/>
    <property type="project" value="UniProtKB-UniRule"/>
</dbReference>
<keyword evidence="21" id="KW-0175">Coiled coil</keyword>
<dbReference type="GO" id="GO:0020037">
    <property type="term" value="F:heme binding"/>
    <property type="evidence" value="ECO:0007669"/>
    <property type="project" value="UniProtKB-UniRule"/>
</dbReference>
<evidence type="ECO:0000256" key="21">
    <source>
        <dbReference type="SAM" id="Coils"/>
    </source>
</evidence>